<dbReference type="EMBL" id="CADCWI010000026">
    <property type="protein sequence ID" value="CAA9544672.1"/>
    <property type="molecule type" value="Genomic_DNA"/>
</dbReference>
<protein>
    <submittedName>
        <fullName evidence="2">Uncharacterized protein</fullName>
    </submittedName>
</protein>
<evidence type="ECO:0000313" key="2">
    <source>
        <dbReference type="EMBL" id="CAA9544672.1"/>
    </source>
</evidence>
<gene>
    <name evidence="2" type="ORF">AVDCRST_MAG43-470</name>
</gene>
<reference evidence="2" key="1">
    <citation type="submission" date="2020-02" db="EMBL/GenBank/DDBJ databases">
        <authorList>
            <person name="Meier V. D."/>
        </authorList>
    </citation>
    <scope>NUCLEOTIDE SEQUENCE</scope>
    <source>
        <strain evidence="2">AVDCRST_MAG43</strain>
    </source>
</reference>
<sequence length="128" mass="13457">MTGSLPGLPSWSHGGHGEPVDDALVSAIGEELTVDGGGSLRNAQAARSIDFEQAWFVTADIEGRGLEGREDIGIWVTNDLEAPGSVHAVDEVAKEFSDWGDGGQTDARFSVNDDGAQEAREFVESAGK</sequence>
<accession>A0A6J4UB83</accession>
<organism evidence="2">
    <name type="scientific">uncultured Thermomicrobiales bacterium</name>
    <dbReference type="NCBI Taxonomy" id="1645740"/>
    <lineage>
        <taxon>Bacteria</taxon>
        <taxon>Pseudomonadati</taxon>
        <taxon>Thermomicrobiota</taxon>
        <taxon>Thermomicrobia</taxon>
        <taxon>Thermomicrobiales</taxon>
        <taxon>environmental samples</taxon>
    </lineage>
</organism>
<evidence type="ECO:0000256" key="1">
    <source>
        <dbReference type="SAM" id="MobiDB-lite"/>
    </source>
</evidence>
<dbReference type="AlphaFoldDB" id="A0A6J4UB83"/>
<feature type="region of interest" description="Disordered" evidence="1">
    <location>
        <begin position="1"/>
        <end position="21"/>
    </location>
</feature>
<proteinExistence type="predicted"/>
<name>A0A6J4UB83_9BACT</name>